<dbReference type="AlphaFoldDB" id="A0AAV6USJ1"/>
<evidence type="ECO:0000256" key="1">
    <source>
        <dbReference type="ARBA" id="ARBA00004141"/>
    </source>
</evidence>
<protein>
    <submittedName>
        <fullName evidence="7">Uncharacterized protein</fullName>
    </submittedName>
</protein>
<proteinExistence type="inferred from homology"/>
<organism evidence="7 8">
    <name type="scientific">Oedothorax gibbosus</name>
    <dbReference type="NCBI Taxonomy" id="931172"/>
    <lineage>
        <taxon>Eukaryota</taxon>
        <taxon>Metazoa</taxon>
        <taxon>Ecdysozoa</taxon>
        <taxon>Arthropoda</taxon>
        <taxon>Chelicerata</taxon>
        <taxon>Arachnida</taxon>
        <taxon>Araneae</taxon>
        <taxon>Araneomorphae</taxon>
        <taxon>Entelegynae</taxon>
        <taxon>Araneoidea</taxon>
        <taxon>Linyphiidae</taxon>
        <taxon>Erigoninae</taxon>
        <taxon>Oedothorax</taxon>
    </lineage>
</organism>
<name>A0AAV6USJ1_9ARAC</name>
<dbReference type="PANTHER" id="PTHR31733">
    <property type="entry name" value="RIBONUCLEASE KAPPA"/>
    <property type="match status" value="1"/>
</dbReference>
<gene>
    <name evidence="7" type="ORF">JTE90_015651</name>
</gene>
<keyword evidence="5 6" id="KW-0472">Membrane</keyword>
<evidence type="ECO:0000256" key="5">
    <source>
        <dbReference type="ARBA" id="ARBA00023136"/>
    </source>
</evidence>
<dbReference type="InterPro" id="IPR026770">
    <property type="entry name" value="RNase_K"/>
</dbReference>
<feature type="transmembrane region" description="Helical" evidence="6">
    <location>
        <begin position="12"/>
        <end position="33"/>
    </location>
</feature>
<keyword evidence="8" id="KW-1185">Reference proteome</keyword>
<comment type="similarity">
    <text evidence="2">Belongs to the RNase K family.</text>
</comment>
<evidence type="ECO:0000256" key="2">
    <source>
        <dbReference type="ARBA" id="ARBA00008458"/>
    </source>
</evidence>
<keyword evidence="3 6" id="KW-0812">Transmembrane</keyword>
<sequence length="103" mass="11838">MVSYRLCGPKLSLCCSIISCWAVIMLVIMGFALSLKSPAFLDDFIDPVADESHYDKEKFVKDILERYKEAARNCYICAALYGVTLIFTVWQYHINLRMQENGE</sequence>
<evidence type="ECO:0000313" key="8">
    <source>
        <dbReference type="Proteomes" id="UP000827092"/>
    </source>
</evidence>
<dbReference type="GO" id="GO:0016020">
    <property type="term" value="C:membrane"/>
    <property type="evidence" value="ECO:0007669"/>
    <property type="project" value="UniProtKB-SubCell"/>
</dbReference>
<dbReference type="Proteomes" id="UP000827092">
    <property type="component" value="Unassembled WGS sequence"/>
</dbReference>
<evidence type="ECO:0000256" key="6">
    <source>
        <dbReference type="SAM" id="Phobius"/>
    </source>
</evidence>
<evidence type="ECO:0000313" key="7">
    <source>
        <dbReference type="EMBL" id="KAG8186714.1"/>
    </source>
</evidence>
<keyword evidence="4 6" id="KW-1133">Transmembrane helix</keyword>
<dbReference type="GO" id="GO:0004521">
    <property type="term" value="F:RNA endonuclease activity"/>
    <property type="evidence" value="ECO:0007669"/>
    <property type="project" value="InterPro"/>
</dbReference>
<comment type="subcellular location">
    <subcellularLocation>
        <location evidence="1">Membrane</location>
        <topology evidence="1">Multi-pass membrane protein</topology>
    </subcellularLocation>
</comment>
<dbReference type="EMBL" id="JAFNEN010000293">
    <property type="protein sequence ID" value="KAG8186714.1"/>
    <property type="molecule type" value="Genomic_DNA"/>
</dbReference>
<feature type="transmembrane region" description="Helical" evidence="6">
    <location>
        <begin position="70"/>
        <end position="90"/>
    </location>
</feature>
<comment type="caution">
    <text evidence="7">The sequence shown here is derived from an EMBL/GenBank/DDBJ whole genome shotgun (WGS) entry which is preliminary data.</text>
</comment>
<accession>A0AAV6USJ1</accession>
<evidence type="ECO:0000256" key="4">
    <source>
        <dbReference type="ARBA" id="ARBA00022989"/>
    </source>
</evidence>
<evidence type="ECO:0000256" key="3">
    <source>
        <dbReference type="ARBA" id="ARBA00022692"/>
    </source>
</evidence>
<reference evidence="7 8" key="1">
    <citation type="journal article" date="2022" name="Nat. Ecol. Evol.">
        <title>A masculinizing supergene underlies an exaggerated male reproductive morph in a spider.</title>
        <authorList>
            <person name="Hendrickx F."/>
            <person name="De Corte Z."/>
            <person name="Sonet G."/>
            <person name="Van Belleghem S.M."/>
            <person name="Kostlbacher S."/>
            <person name="Vangestel C."/>
        </authorList>
    </citation>
    <scope>NUCLEOTIDE SEQUENCE [LARGE SCALE GENOMIC DNA]</scope>
    <source>
        <strain evidence="7">W744_W776</strain>
    </source>
</reference>